<evidence type="ECO:0000313" key="3">
    <source>
        <dbReference type="Proteomes" id="UP001607302"/>
    </source>
</evidence>
<keyword evidence="1" id="KW-0732">Signal</keyword>
<gene>
    <name evidence="2" type="ORF">V1478_011361</name>
</gene>
<reference evidence="2 3" key="1">
    <citation type="journal article" date="2024" name="Ann. Entomol. Soc. Am.">
        <title>Genomic analyses of the southern and eastern yellowjacket wasps (Hymenoptera: Vespidae) reveal evolutionary signatures of social life.</title>
        <authorList>
            <person name="Catto M.A."/>
            <person name="Caine P.B."/>
            <person name="Orr S.E."/>
            <person name="Hunt B.G."/>
            <person name="Goodisman M.A.D."/>
        </authorList>
    </citation>
    <scope>NUCLEOTIDE SEQUENCE [LARGE SCALE GENOMIC DNA]</scope>
    <source>
        <strain evidence="2">233</strain>
        <tissue evidence="2">Head and thorax</tissue>
    </source>
</reference>
<accession>A0ABD2AF65</accession>
<name>A0ABD2AF65_VESSQ</name>
<organism evidence="2 3">
    <name type="scientific">Vespula squamosa</name>
    <name type="common">Southern yellow jacket</name>
    <name type="synonym">Wasp</name>
    <dbReference type="NCBI Taxonomy" id="30214"/>
    <lineage>
        <taxon>Eukaryota</taxon>
        <taxon>Metazoa</taxon>
        <taxon>Ecdysozoa</taxon>
        <taxon>Arthropoda</taxon>
        <taxon>Hexapoda</taxon>
        <taxon>Insecta</taxon>
        <taxon>Pterygota</taxon>
        <taxon>Neoptera</taxon>
        <taxon>Endopterygota</taxon>
        <taxon>Hymenoptera</taxon>
        <taxon>Apocrita</taxon>
        <taxon>Aculeata</taxon>
        <taxon>Vespoidea</taxon>
        <taxon>Vespidae</taxon>
        <taxon>Vespinae</taxon>
        <taxon>Vespula</taxon>
    </lineage>
</organism>
<proteinExistence type="predicted"/>
<dbReference type="Proteomes" id="UP001607302">
    <property type="component" value="Unassembled WGS sequence"/>
</dbReference>
<sequence>MLLLLLLVILLSNSYAVEEESSKFSWNDILLKFIEDTTFHLFPPSRISARLCLSKDDIIHLSKEMSKQHLSHDIRNEFDRLDSKIYDNLEHRNLYVIDLDCNRAIDILNEVKHI</sequence>
<keyword evidence="3" id="KW-1185">Reference proteome</keyword>
<comment type="caution">
    <text evidence="2">The sequence shown here is derived from an EMBL/GenBank/DDBJ whole genome shotgun (WGS) entry which is preliminary data.</text>
</comment>
<feature type="signal peptide" evidence="1">
    <location>
        <begin position="1"/>
        <end position="16"/>
    </location>
</feature>
<protein>
    <submittedName>
        <fullName evidence="2">Uncharacterized protein</fullName>
    </submittedName>
</protein>
<dbReference type="EMBL" id="JAUDFV010000151">
    <property type="protein sequence ID" value="KAL2718942.1"/>
    <property type="molecule type" value="Genomic_DNA"/>
</dbReference>
<evidence type="ECO:0000256" key="1">
    <source>
        <dbReference type="SAM" id="SignalP"/>
    </source>
</evidence>
<evidence type="ECO:0000313" key="2">
    <source>
        <dbReference type="EMBL" id="KAL2718942.1"/>
    </source>
</evidence>
<feature type="chain" id="PRO_5044785307" evidence="1">
    <location>
        <begin position="17"/>
        <end position="114"/>
    </location>
</feature>
<dbReference type="AlphaFoldDB" id="A0ABD2AF65"/>